<evidence type="ECO:0000313" key="1">
    <source>
        <dbReference type="EMBL" id="EOX94173.1"/>
    </source>
</evidence>
<dbReference type="Proteomes" id="UP000026915">
    <property type="component" value="Chromosome 1"/>
</dbReference>
<protein>
    <recommendedName>
        <fullName evidence="3">Reverse transcriptase domain-containing protein</fullName>
    </recommendedName>
</protein>
<evidence type="ECO:0000313" key="2">
    <source>
        <dbReference type="Proteomes" id="UP000026915"/>
    </source>
</evidence>
<dbReference type="Gramene" id="EOX94173">
    <property type="protein sequence ID" value="EOX94173"/>
    <property type="gene ID" value="TCM_003554"/>
</dbReference>
<keyword evidence="2" id="KW-1185">Reference proteome</keyword>
<dbReference type="EMBL" id="CM001879">
    <property type="protein sequence ID" value="EOX94173.1"/>
    <property type="molecule type" value="Genomic_DNA"/>
</dbReference>
<dbReference type="InParanoid" id="A0A061DW28"/>
<proteinExistence type="predicted"/>
<dbReference type="HOGENOM" id="CLU_2282563_0_0_1"/>
<sequence>MKKRLRQRCPISSILFNIVVKALSMKLHSAGDKSLIKGIKVGKRDTTFTHLQYADDMGIGSNVGLVLCPFRVEIFCRQLLCKKLAVKEMLVRKGLLREWNML</sequence>
<organism evidence="1 2">
    <name type="scientific">Theobroma cacao</name>
    <name type="common">Cacao</name>
    <name type="synonym">Cocoa</name>
    <dbReference type="NCBI Taxonomy" id="3641"/>
    <lineage>
        <taxon>Eukaryota</taxon>
        <taxon>Viridiplantae</taxon>
        <taxon>Streptophyta</taxon>
        <taxon>Embryophyta</taxon>
        <taxon>Tracheophyta</taxon>
        <taxon>Spermatophyta</taxon>
        <taxon>Magnoliopsida</taxon>
        <taxon>eudicotyledons</taxon>
        <taxon>Gunneridae</taxon>
        <taxon>Pentapetalae</taxon>
        <taxon>rosids</taxon>
        <taxon>malvids</taxon>
        <taxon>Malvales</taxon>
        <taxon>Malvaceae</taxon>
        <taxon>Byttnerioideae</taxon>
        <taxon>Theobroma</taxon>
    </lineage>
</organism>
<evidence type="ECO:0008006" key="3">
    <source>
        <dbReference type="Google" id="ProtNLM"/>
    </source>
</evidence>
<reference evidence="1 2" key="1">
    <citation type="journal article" date="2013" name="Genome Biol.">
        <title>The genome sequence of the most widely cultivated cacao type and its use to identify candidate genes regulating pod color.</title>
        <authorList>
            <person name="Motamayor J.C."/>
            <person name="Mockaitis K."/>
            <person name="Schmutz J."/>
            <person name="Haiminen N."/>
            <person name="Iii D.L."/>
            <person name="Cornejo O."/>
            <person name="Findley S.D."/>
            <person name="Zheng P."/>
            <person name="Utro F."/>
            <person name="Royaert S."/>
            <person name="Saski C."/>
            <person name="Jenkins J."/>
            <person name="Podicheti R."/>
            <person name="Zhao M."/>
            <person name="Scheffler B.E."/>
            <person name="Stack J.C."/>
            <person name="Feltus F.A."/>
            <person name="Mustiga G.M."/>
            <person name="Amores F."/>
            <person name="Phillips W."/>
            <person name="Marelli J.P."/>
            <person name="May G.D."/>
            <person name="Shapiro H."/>
            <person name="Ma J."/>
            <person name="Bustamante C.D."/>
            <person name="Schnell R.J."/>
            <person name="Main D."/>
            <person name="Gilbert D."/>
            <person name="Parida L."/>
            <person name="Kuhn D.N."/>
        </authorList>
    </citation>
    <scope>NUCLEOTIDE SEQUENCE [LARGE SCALE GENOMIC DNA]</scope>
    <source>
        <strain evidence="2">cv. Matina 1-6</strain>
    </source>
</reference>
<accession>A0A061DW28</accession>
<name>A0A061DW28_THECC</name>
<gene>
    <name evidence="1" type="ORF">TCM_003554</name>
</gene>
<dbReference type="AlphaFoldDB" id="A0A061DW28"/>